<evidence type="ECO:0000313" key="1">
    <source>
        <dbReference type="EMBL" id="GAA2329617.1"/>
    </source>
</evidence>
<accession>A0ABP5SEQ9</accession>
<evidence type="ECO:0000313" key="2">
    <source>
        <dbReference type="Proteomes" id="UP001501444"/>
    </source>
</evidence>
<protein>
    <recommendedName>
        <fullName evidence="3">Twin-arginine translocation signal domain-containing protein</fullName>
    </recommendedName>
</protein>
<sequence length="111" mass="11640">MSEVHDHAPPEESAVTAPRSRRRILGMLGAGGLATAAAVFGRSTPALAGNYNCCNLAFPPPSSKYVSYSTCKTYTNYDWLCTNGAGLYCQCCEGKNSAGTTVVSGASCKYN</sequence>
<comment type="caution">
    <text evidence="1">The sequence shown here is derived from an EMBL/GenBank/DDBJ whole genome shotgun (WGS) entry which is preliminary data.</text>
</comment>
<keyword evidence="2" id="KW-1185">Reference proteome</keyword>
<dbReference type="RefSeq" id="WP_344610736.1">
    <property type="nucleotide sequence ID" value="NZ_BAAARV010000005.1"/>
</dbReference>
<dbReference type="EMBL" id="BAAARV010000005">
    <property type="protein sequence ID" value="GAA2329617.1"/>
    <property type="molecule type" value="Genomic_DNA"/>
</dbReference>
<dbReference type="Proteomes" id="UP001501444">
    <property type="component" value="Unassembled WGS sequence"/>
</dbReference>
<evidence type="ECO:0008006" key="3">
    <source>
        <dbReference type="Google" id="ProtNLM"/>
    </source>
</evidence>
<organism evidence="1 2">
    <name type="scientific">Dactylosporangium salmoneum</name>
    <dbReference type="NCBI Taxonomy" id="53361"/>
    <lineage>
        <taxon>Bacteria</taxon>
        <taxon>Bacillati</taxon>
        <taxon>Actinomycetota</taxon>
        <taxon>Actinomycetes</taxon>
        <taxon>Micromonosporales</taxon>
        <taxon>Micromonosporaceae</taxon>
        <taxon>Dactylosporangium</taxon>
    </lineage>
</organism>
<reference evidence="2" key="1">
    <citation type="journal article" date="2019" name="Int. J. Syst. Evol. Microbiol.">
        <title>The Global Catalogue of Microorganisms (GCM) 10K type strain sequencing project: providing services to taxonomists for standard genome sequencing and annotation.</title>
        <authorList>
            <consortium name="The Broad Institute Genomics Platform"/>
            <consortium name="The Broad Institute Genome Sequencing Center for Infectious Disease"/>
            <person name="Wu L."/>
            <person name="Ma J."/>
        </authorList>
    </citation>
    <scope>NUCLEOTIDE SEQUENCE [LARGE SCALE GENOMIC DNA]</scope>
    <source>
        <strain evidence="2">JCM 3272</strain>
    </source>
</reference>
<name>A0ABP5SEQ9_9ACTN</name>
<dbReference type="InterPro" id="IPR006311">
    <property type="entry name" value="TAT_signal"/>
</dbReference>
<gene>
    <name evidence="1" type="ORF">GCM10010170_007100</name>
</gene>
<dbReference type="PROSITE" id="PS51318">
    <property type="entry name" value="TAT"/>
    <property type="match status" value="1"/>
</dbReference>
<proteinExistence type="predicted"/>